<keyword evidence="4 10" id="KW-0812">Transmembrane</keyword>
<dbReference type="AlphaFoldDB" id="A0A411HR51"/>
<proteinExistence type="evidence at transcript level"/>
<gene>
    <name evidence="11" type="primary">OR65</name>
</gene>
<accession>A0A411HR51</accession>
<feature type="transmembrane region" description="Helical" evidence="10">
    <location>
        <begin position="69"/>
        <end position="93"/>
    </location>
</feature>
<evidence type="ECO:0000256" key="9">
    <source>
        <dbReference type="ARBA" id="ARBA00023224"/>
    </source>
</evidence>
<comment type="subcellular location">
    <subcellularLocation>
        <location evidence="1">Cell membrane</location>
        <topology evidence="1">Multi-pass membrane protein</topology>
    </subcellularLocation>
</comment>
<evidence type="ECO:0000313" key="11">
    <source>
        <dbReference type="EMBL" id="QBB72997.1"/>
    </source>
</evidence>
<reference evidence="11" key="1">
    <citation type="submission" date="2018-05" db="EMBL/GenBank/DDBJ databases">
        <title>Identification and expression analysis of candidate chemosensory receptors in the white-spotted flower chafer, Protaetia brevitarsis.</title>
        <authorList>
            <person name="Zhang T."/>
        </authorList>
    </citation>
    <scope>NUCLEOTIDE SEQUENCE</scope>
</reference>
<dbReference type="InterPro" id="IPR004117">
    <property type="entry name" value="7tm6_olfct_rcpt"/>
</dbReference>
<evidence type="ECO:0000256" key="7">
    <source>
        <dbReference type="ARBA" id="ARBA00023136"/>
    </source>
</evidence>
<keyword evidence="9" id="KW-0807">Transducer</keyword>
<organism evidence="11">
    <name type="scientific">Protaetia brevitarsis</name>
    <name type="common">White-spotted flower chafer beetle</name>
    <name type="synonym">Liocola brevitarsis</name>
    <dbReference type="NCBI Taxonomy" id="348688"/>
    <lineage>
        <taxon>Eukaryota</taxon>
        <taxon>Metazoa</taxon>
        <taxon>Ecdysozoa</taxon>
        <taxon>Arthropoda</taxon>
        <taxon>Hexapoda</taxon>
        <taxon>Insecta</taxon>
        <taxon>Pterygota</taxon>
        <taxon>Neoptera</taxon>
        <taxon>Endopterygota</taxon>
        <taxon>Coleoptera</taxon>
        <taxon>Polyphaga</taxon>
        <taxon>Scarabaeiformia</taxon>
        <taxon>Scarabaeidae</taxon>
        <taxon>Cetoniinae</taxon>
        <taxon>Protaetia</taxon>
        <taxon>Liocola</taxon>
    </lineage>
</organism>
<evidence type="ECO:0000256" key="3">
    <source>
        <dbReference type="ARBA" id="ARBA00022606"/>
    </source>
</evidence>
<evidence type="ECO:0000256" key="2">
    <source>
        <dbReference type="ARBA" id="ARBA00022475"/>
    </source>
</evidence>
<dbReference type="GO" id="GO:0004984">
    <property type="term" value="F:olfactory receptor activity"/>
    <property type="evidence" value="ECO:0007669"/>
    <property type="project" value="InterPro"/>
</dbReference>
<feature type="transmembrane region" description="Helical" evidence="10">
    <location>
        <begin position="156"/>
        <end position="178"/>
    </location>
</feature>
<evidence type="ECO:0000256" key="10">
    <source>
        <dbReference type="SAM" id="Phobius"/>
    </source>
</evidence>
<feature type="transmembrane region" description="Helical" evidence="10">
    <location>
        <begin position="31"/>
        <end position="49"/>
    </location>
</feature>
<evidence type="ECO:0000256" key="8">
    <source>
        <dbReference type="ARBA" id="ARBA00023170"/>
    </source>
</evidence>
<dbReference type="GO" id="GO:0005549">
    <property type="term" value="F:odorant binding"/>
    <property type="evidence" value="ECO:0007669"/>
    <property type="project" value="InterPro"/>
</dbReference>
<sequence>MLNTFLLYRQQQKDTEDDKKIEQLGKRLQKAYAYALAVVLICFMTKPILVRQRILPSVGYVPCDIRATLACYLICYASHCFGGIYTVTCFISTDSLFWTFLCYGYLEIKYVKHNLLNLKINKGRGGDDPEVLEKISSLVQHHAQILTYLQKVNDTFAAMLVYQFVASLCTLGMALFCLTMEGFPPSLRITVMYSPYYLASAQQIFVYCLAGGIISNQSASVADAAYNSEWWSKHQPNTRKALSLIILRSQREVKITVGGLWILNLNTFCAIVKAAMTMLTFMKNLYGRE</sequence>
<evidence type="ECO:0000256" key="4">
    <source>
        <dbReference type="ARBA" id="ARBA00022692"/>
    </source>
</evidence>
<evidence type="ECO:0000256" key="1">
    <source>
        <dbReference type="ARBA" id="ARBA00004651"/>
    </source>
</evidence>
<dbReference type="EMBL" id="MH324898">
    <property type="protein sequence ID" value="QBB72997.1"/>
    <property type="molecule type" value="mRNA"/>
</dbReference>
<keyword evidence="7 10" id="KW-0472">Membrane</keyword>
<dbReference type="PANTHER" id="PTHR21137">
    <property type="entry name" value="ODORANT RECEPTOR"/>
    <property type="match status" value="1"/>
</dbReference>
<dbReference type="GO" id="GO:0005886">
    <property type="term" value="C:plasma membrane"/>
    <property type="evidence" value="ECO:0007669"/>
    <property type="project" value="UniProtKB-SubCell"/>
</dbReference>
<name>A0A411HR51_PROBE</name>
<protein>
    <submittedName>
        <fullName evidence="11">Odorant receptor</fullName>
    </submittedName>
</protein>
<keyword evidence="5" id="KW-0552">Olfaction</keyword>
<dbReference type="PANTHER" id="PTHR21137:SF3">
    <property type="entry name" value="ODORANT RECEPTOR 30A-RELATED"/>
    <property type="match status" value="1"/>
</dbReference>
<feature type="transmembrane region" description="Helical" evidence="10">
    <location>
        <begin position="258"/>
        <end position="282"/>
    </location>
</feature>
<dbReference type="GO" id="GO:0007165">
    <property type="term" value="P:signal transduction"/>
    <property type="evidence" value="ECO:0007669"/>
    <property type="project" value="UniProtKB-KW"/>
</dbReference>
<keyword evidence="3" id="KW-0716">Sensory transduction</keyword>
<keyword evidence="6 10" id="KW-1133">Transmembrane helix</keyword>
<keyword evidence="8 11" id="KW-0675">Receptor</keyword>
<evidence type="ECO:0000256" key="6">
    <source>
        <dbReference type="ARBA" id="ARBA00022989"/>
    </source>
</evidence>
<dbReference type="Pfam" id="PF02949">
    <property type="entry name" value="7tm_6"/>
    <property type="match status" value="1"/>
</dbReference>
<evidence type="ECO:0000256" key="5">
    <source>
        <dbReference type="ARBA" id="ARBA00022725"/>
    </source>
</evidence>
<keyword evidence="2" id="KW-1003">Cell membrane</keyword>